<dbReference type="EMBL" id="CP023004">
    <property type="protein sequence ID" value="AWI10326.1"/>
    <property type="molecule type" value="Genomic_DNA"/>
</dbReference>
<dbReference type="KEGG" id="elut:CKA38_14630"/>
<protein>
    <submittedName>
        <fullName evidence="1">Uncharacterized protein</fullName>
    </submittedName>
</protein>
<organism evidence="1 2">
    <name type="scientific">Ereboglobus luteus</name>
    <dbReference type="NCBI Taxonomy" id="1796921"/>
    <lineage>
        <taxon>Bacteria</taxon>
        <taxon>Pseudomonadati</taxon>
        <taxon>Verrucomicrobiota</taxon>
        <taxon>Opitutia</taxon>
        <taxon>Opitutales</taxon>
        <taxon>Opitutaceae</taxon>
        <taxon>Ereboglobus</taxon>
    </lineage>
</organism>
<evidence type="ECO:0000313" key="2">
    <source>
        <dbReference type="Proteomes" id="UP000244896"/>
    </source>
</evidence>
<accession>A0A2U8E672</accession>
<keyword evidence="2" id="KW-1185">Reference proteome</keyword>
<dbReference type="AlphaFoldDB" id="A0A2U8E672"/>
<evidence type="ECO:0000313" key="1">
    <source>
        <dbReference type="EMBL" id="AWI10326.1"/>
    </source>
</evidence>
<dbReference type="Proteomes" id="UP000244896">
    <property type="component" value="Chromosome"/>
</dbReference>
<reference evidence="1 2" key="1">
    <citation type="journal article" date="2018" name="Syst. Appl. Microbiol.">
        <title>Ereboglobus luteus gen. nov. sp. nov. from cockroach guts, and new insights into the oxygen relationship of the genera Opitutus and Didymococcus (Verrucomicrobia: Opitutaceae).</title>
        <authorList>
            <person name="Tegtmeier D."/>
            <person name="Belitz A."/>
            <person name="Radek R."/>
            <person name="Heimerl T."/>
            <person name="Brune A."/>
        </authorList>
    </citation>
    <scope>NUCLEOTIDE SEQUENCE [LARGE SCALE GENOMIC DNA]</scope>
    <source>
        <strain evidence="1 2">Ho45</strain>
    </source>
</reference>
<gene>
    <name evidence="1" type="ORF">CKA38_14630</name>
</gene>
<proteinExistence type="predicted"/>
<name>A0A2U8E672_9BACT</name>
<sequence length="77" mass="9002">MIMKLSALTRQIQKAQEDTLHTHQMAEFFLACATTVKAEQLNMWMRQITHLWISRLPRATMEQHHFPLKSPTILVTA</sequence>